<dbReference type="InterPro" id="IPR050078">
    <property type="entry name" value="Ribosomal_L11_MeTrfase_PrmA"/>
</dbReference>
<protein>
    <recommendedName>
        <fullName evidence="6">Ribosomal protein L11 methyltransferase</fullName>
        <shortName evidence="6">L11 Mtase</shortName>
        <ecNumber evidence="6">2.1.1.-</ecNumber>
    </recommendedName>
</protein>
<keyword evidence="7" id="KW-0689">Ribosomal protein</keyword>
<dbReference type="InterPro" id="IPR029063">
    <property type="entry name" value="SAM-dependent_MTases_sf"/>
</dbReference>
<dbReference type="EC" id="2.1.1.-" evidence="6"/>
<dbReference type="CDD" id="cd02440">
    <property type="entry name" value="AdoMet_MTases"/>
    <property type="match status" value="1"/>
</dbReference>
<dbReference type="Pfam" id="PF06325">
    <property type="entry name" value="PrmA"/>
    <property type="match status" value="1"/>
</dbReference>
<evidence type="ECO:0000313" key="7">
    <source>
        <dbReference type="EMBL" id="GAP03917.1"/>
    </source>
</evidence>
<comment type="similarity">
    <text evidence="1 6">Belongs to the methyltransferase superfamily. PrmA family.</text>
</comment>
<feature type="binding site" evidence="6">
    <location>
        <position position="158"/>
    </location>
    <ligand>
        <name>S-adenosyl-L-methionine</name>
        <dbReference type="ChEBI" id="CHEBI:59789"/>
    </ligand>
</feature>
<evidence type="ECO:0000256" key="5">
    <source>
        <dbReference type="ARBA" id="ARBA00022691"/>
    </source>
</evidence>
<keyword evidence="5 6" id="KW-0949">S-adenosyl-L-methionine</keyword>
<feature type="binding site" evidence="6">
    <location>
        <position position="180"/>
    </location>
    <ligand>
        <name>S-adenosyl-L-methionine</name>
        <dbReference type="ChEBI" id="CHEBI:59789"/>
    </ligand>
</feature>
<keyword evidence="2 6" id="KW-0963">Cytoplasm</keyword>
<dbReference type="InterPro" id="IPR004498">
    <property type="entry name" value="Ribosomal_PrmA_MeTrfase"/>
</dbReference>
<feature type="binding site" evidence="6">
    <location>
        <position position="137"/>
    </location>
    <ligand>
        <name>S-adenosyl-L-methionine</name>
        <dbReference type="ChEBI" id="CHEBI:59789"/>
    </ligand>
</feature>
<reference evidence="7" key="1">
    <citation type="journal article" date="2015" name="BMC Genomics">
        <title>Comparative genomics of Fructobacillus spp. and Leuconostoc spp. reveals niche-specific evolution of Fructobacillus spp.</title>
        <authorList>
            <person name="Endo A."/>
            <person name="Tanizawa Y."/>
            <person name="Tanaka N."/>
            <person name="Maeno S."/>
            <person name="Kumar H."/>
            <person name="Shiwa Y."/>
            <person name="Okada S."/>
            <person name="Yoshikawa H."/>
            <person name="Dicks L."/>
            <person name="Nakagawa J."/>
            <person name="Arita M."/>
        </authorList>
    </citation>
    <scope>NUCLEOTIDE SEQUENCE [LARGE SCALE GENOMIC DNA]</scope>
    <source>
        <strain evidence="7">F214-1</strain>
    </source>
</reference>
<keyword evidence="4 6" id="KW-0808">Transferase</keyword>
<accession>A0A3F3H1I9</accession>
<evidence type="ECO:0000256" key="1">
    <source>
        <dbReference type="ARBA" id="ARBA00009741"/>
    </source>
</evidence>
<dbReference type="Gene3D" id="3.40.50.150">
    <property type="entry name" value="Vaccinia Virus protein VP39"/>
    <property type="match status" value="1"/>
</dbReference>
<dbReference type="SUPFAM" id="SSF53335">
    <property type="entry name" value="S-adenosyl-L-methionine-dependent methyltransferases"/>
    <property type="match status" value="1"/>
</dbReference>
<dbReference type="HAMAP" id="MF_00735">
    <property type="entry name" value="Methyltr_PrmA"/>
    <property type="match status" value="1"/>
</dbReference>
<proteinExistence type="inferred from homology"/>
<evidence type="ECO:0000256" key="4">
    <source>
        <dbReference type="ARBA" id="ARBA00022679"/>
    </source>
</evidence>
<name>A0A3F3H1I9_9LACO</name>
<dbReference type="Proteomes" id="UP000064514">
    <property type="component" value="Unassembled WGS sequence"/>
</dbReference>
<comment type="catalytic activity">
    <reaction evidence="6">
        <text>L-lysyl-[protein] + 3 S-adenosyl-L-methionine = N(6),N(6),N(6)-trimethyl-L-lysyl-[protein] + 3 S-adenosyl-L-homocysteine + 3 H(+)</text>
        <dbReference type="Rhea" id="RHEA:54192"/>
        <dbReference type="Rhea" id="RHEA-COMP:9752"/>
        <dbReference type="Rhea" id="RHEA-COMP:13826"/>
        <dbReference type="ChEBI" id="CHEBI:15378"/>
        <dbReference type="ChEBI" id="CHEBI:29969"/>
        <dbReference type="ChEBI" id="CHEBI:57856"/>
        <dbReference type="ChEBI" id="CHEBI:59789"/>
        <dbReference type="ChEBI" id="CHEBI:61961"/>
    </reaction>
</comment>
<gene>
    <name evidence="6 7" type="primary">prmA</name>
    <name evidence="7" type="ORF">FTRO_0020840</name>
</gene>
<dbReference type="NCBIfam" id="TIGR00406">
    <property type="entry name" value="prmA"/>
    <property type="match status" value="1"/>
</dbReference>
<evidence type="ECO:0000256" key="6">
    <source>
        <dbReference type="HAMAP-Rule" id="MF_00735"/>
    </source>
</evidence>
<dbReference type="EMBL" id="DF968079">
    <property type="protein sequence ID" value="GAP03917.1"/>
    <property type="molecule type" value="Genomic_DNA"/>
</dbReference>
<dbReference type="STRING" id="709323.GCA_001047135_00461"/>
<dbReference type="GO" id="GO:0016279">
    <property type="term" value="F:protein-lysine N-methyltransferase activity"/>
    <property type="evidence" value="ECO:0007669"/>
    <property type="project" value="RHEA"/>
</dbReference>
<dbReference type="PANTHER" id="PTHR43648:SF1">
    <property type="entry name" value="ELECTRON TRANSFER FLAVOPROTEIN BETA SUBUNIT LYSINE METHYLTRANSFERASE"/>
    <property type="match status" value="1"/>
</dbReference>
<sequence>MITYQKVVWQVPAENQDVVIATLVALGAEGAEQGIDTVTIYQDVNQEGFENQIATYIAGLTALAERGLAINSQPISQERLDSSTFENEWKNYYHASRVTNQFTVVPAWEDYQKVQDQEKLIVMDPDQAFGTGTHPTTSLMIQALEAVVRGGEKTIDVGTGSGVLAVAAKHLGVGSVLATDIDEEAVATAQANLALNPVASDVTVIASDLMQDVPQEWNQSDLIMANILADVITPLIPQVVPMLTADGYFLVSGIYDDVEPAIEEALESHGLTIVQHLNQGTWHAFITKKADDLIND</sequence>
<evidence type="ECO:0000256" key="3">
    <source>
        <dbReference type="ARBA" id="ARBA00022603"/>
    </source>
</evidence>
<dbReference type="PIRSF" id="PIRSF000401">
    <property type="entry name" value="RPL11_MTase"/>
    <property type="match status" value="1"/>
</dbReference>
<comment type="function">
    <text evidence="6">Methylates ribosomal protein L11.</text>
</comment>
<keyword evidence="7" id="KW-0687">Ribonucleoprotein</keyword>
<dbReference type="AlphaFoldDB" id="A0A3F3H1I9"/>
<feature type="binding site" evidence="6">
    <location>
        <position position="226"/>
    </location>
    <ligand>
        <name>S-adenosyl-L-methionine</name>
        <dbReference type="ChEBI" id="CHEBI:59789"/>
    </ligand>
</feature>
<organism evidence="7">
    <name type="scientific">Fructobacillus tropaeoli</name>
    <dbReference type="NCBI Taxonomy" id="709323"/>
    <lineage>
        <taxon>Bacteria</taxon>
        <taxon>Bacillati</taxon>
        <taxon>Bacillota</taxon>
        <taxon>Bacilli</taxon>
        <taxon>Lactobacillales</taxon>
        <taxon>Lactobacillaceae</taxon>
        <taxon>Fructobacillus</taxon>
    </lineage>
</organism>
<dbReference type="GO" id="GO:0005737">
    <property type="term" value="C:cytoplasm"/>
    <property type="evidence" value="ECO:0007669"/>
    <property type="project" value="UniProtKB-SubCell"/>
</dbReference>
<keyword evidence="3 6" id="KW-0489">Methyltransferase</keyword>
<dbReference type="RefSeq" id="WP_059393398.1">
    <property type="nucleotide sequence ID" value="NZ_BOJU01000001.1"/>
</dbReference>
<dbReference type="PANTHER" id="PTHR43648">
    <property type="entry name" value="ELECTRON TRANSFER FLAVOPROTEIN BETA SUBUNIT LYSINE METHYLTRANSFERASE"/>
    <property type="match status" value="1"/>
</dbReference>
<dbReference type="GO" id="GO:0005840">
    <property type="term" value="C:ribosome"/>
    <property type="evidence" value="ECO:0007669"/>
    <property type="project" value="UniProtKB-KW"/>
</dbReference>
<dbReference type="GO" id="GO:0032259">
    <property type="term" value="P:methylation"/>
    <property type="evidence" value="ECO:0007669"/>
    <property type="project" value="UniProtKB-KW"/>
</dbReference>
<comment type="subcellular location">
    <subcellularLocation>
        <location evidence="6">Cytoplasm</location>
    </subcellularLocation>
</comment>
<evidence type="ECO:0000256" key="2">
    <source>
        <dbReference type="ARBA" id="ARBA00022490"/>
    </source>
</evidence>